<feature type="region of interest" description="Disordered" evidence="1">
    <location>
        <begin position="41"/>
        <end position="62"/>
    </location>
</feature>
<comment type="caution">
    <text evidence="2">The sequence shown here is derived from an EMBL/GenBank/DDBJ whole genome shotgun (WGS) entry which is preliminary data.</text>
</comment>
<reference evidence="2 3" key="1">
    <citation type="journal article" date="2024" name="J Genomics">
        <title>Draft genome sequencing and assembly of Favolaschia claudopus CIRM-BRFM 2984 isolated from oak limbs.</title>
        <authorList>
            <person name="Navarro D."/>
            <person name="Drula E."/>
            <person name="Chaduli D."/>
            <person name="Cazenave R."/>
            <person name="Ahrendt S."/>
            <person name="Wang J."/>
            <person name="Lipzen A."/>
            <person name="Daum C."/>
            <person name="Barry K."/>
            <person name="Grigoriev I.V."/>
            <person name="Favel A."/>
            <person name="Rosso M.N."/>
            <person name="Martin F."/>
        </authorList>
    </citation>
    <scope>NUCLEOTIDE SEQUENCE [LARGE SCALE GENOMIC DNA]</scope>
    <source>
        <strain evidence="2 3">CIRM-BRFM 2984</strain>
    </source>
</reference>
<evidence type="ECO:0000313" key="3">
    <source>
        <dbReference type="Proteomes" id="UP001362999"/>
    </source>
</evidence>
<proteinExistence type="predicted"/>
<keyword evidence="3" id="KW-1185">Reference proteome</keyword>
<dbReference type="InterPro" id="IPR009057">
    <property type="entry name" value="Homeodomain-like_sf"/>
</dbReference>
<dbReference type="CDD" id="cd00093">
    <property type="entry name" value="HTH_XRE"/>
    <property type="match status" value="1"/>
</dbReference>
<sequence>MCDTSATKKSAIVALKEAGWSNRDVAEKENVAPSTVSRINARYGPTHNFDAKTPRQGRPRKMDERDIRKALRLLSSGKAKNASDLQRKYFPHLHVDTIRAALKKQGLNAYEAKRMGGTALLLVTPSENVGQPDRAASNFLELFLKVPTGSTFGRELDLARSPTATAARCLSPAPPPTSNAMELIAASGPLPHANGIIAIVPRHCSQSQR</sequence>
<name>A0AAV9Z3Z1_9AGAR</name>
<gene>
    <name evidence="2" type="ORF">R3P38DRAFT_3242733</name>
</gene>
<evidence type="ECO:0008006" key="4">
    <source>
        <dbReference type="Google" id="ProtNLM"/>
    </source>
</evidence>
<protein>
    <recommendedName>
        <fullName evidence="4">Transposase</fullName>
    </recommendedName>
</protein>
<dbReference type="AlphaFoldDB" id="A0AAV9Z3Z1"/>
<accession>A0AAV9Z3Z1</accession>
<dbReference type="InterPro" id="IPR001387">
    <property type="entry name" value="Cro/C1-type_HTH"/>
</dbReference>
<organism evidence="2 3">
    <name type="scientific">Favolaschia claudopus</name>
    <dbReference type="NCBI Taxonomy" id="2862362"/>
    <lineage>
        <taxon>Eukaryota</taxon>
        <taxon>Fungi</taxon>
        <taxon>Dikarya</taxon>
        <taxon>Basidiomycota</taxon>
        <taxon>Agaricomycotina</taxon>
        <taxon>Agaricomycetes</taxon>
        <taxon>Agaricomycetidae</taxon>
        <taxon>Agaricales</taxon>
        <taxon>Marasmiineae</taxon>
        <taxon>Mycenaceae</taxon>
        <taxon>Favolaschia</taxon>
    </lineage>
</organism>
<evidence type="ECO:0000256" key="1">
    <source>
        <dbReference type="SAM" id="MobiDB-lite"/>
    </source>
</evidence>
<dbReference type="SUPFAM" id="SSF46689">
    <property type="entry name" value="Homeodomain-like"/>
    <property type="match status" value="1"/>
</dbReference>
<evidence type="ECO:0000313" key="2">
    <source>
        <dbReference type="EMBL" id="KAK6971283.1"/>
    </source>
</evidence>
<dbReference type="Proteomes" id="UP001362999">
    <property type="component" value="Unassembled WGS sequence"/>
</dbReference>
<dbReference type="EMBL" id="JAWWNJ010000216">
    <property type="protein sequence ID" value="KAK6971283.1"/>
    <property type="molecule type" value="Genomic_DNA"/>
</dbReference>